<feature type="region of interest" description="Disordered" evidence="1">
    <location>
        <begin position="79"/>
        <end position="109"/>
    </location>
</feature>
<name>A0A6J7WE17_9CAUD</name>
<protein>
    <submittedName>
        <fullName evidence="2">Uncharacterized protein</fullName>
    </submittedName>
</protein>
<evidence type="ECO:0000313" key="2">
    <source>
        <dbReference type="EMBL" id="CAB5156338.1"/>
    </source>
</evidence>
<evidence type="ECO:0000256" key="1">
    <source>
        <dbReference type="SAM" id="MobiDB-lite"/>
    </source>
</evidence>
<feature type="compositionally biased region" description="Polar residues" evidence="1">
    <location>
        <begin position="84"/>
        <end position="109"/>
    </location>
</feature>
<accession>A0A6J7WE17</accession>
<sequence>MLKFIGGVALSIFILGVLGINVEFKQQNQPAIEKTQEEVDADSVTSALNHVQKLMEFQETAKQAQMMQDLLDGTLEKKLEQDRSQTVSEDPNASGGSVSVQDYYSAVQQ</sequence>
<proteinExistence type="predicted"/>
<dbReference type="EMBL" id="LR798199">
    <property type="protein sequence ID" value="CAB5156338.1"/>
    <property type="molecule type" value="Genomic_DNA"/>
</dbReference>
<gene>
    <name evidence="2" type="ORF">UFOVP150_62</name>
</gene>
<reference evidence="2" key="1">
    <citation type="submission" date="2020-05" db="EMBL/GenBank/DDBJ databases">
        <authorList>
            <person name="Chiriac C."/>
            <person name="Salcher M."/>
            <person name="Ghai R."/>
            <person name="Kavagutti S V."/>
        </authorList>
    </citation>
    <scope>NUCLEOTIDE SEQUENCE</scope>
</reference>
<organism evidence="2">
    <name type="scientific">uncultured Caudovirales phage</name>
    <dbReference type="NCBI Taxonomy" id="2100421"/>
    <lineage>
        <taxon>Viruses</taxon>
        <taxon>Duplodnaviria</taxon>
        <taxon>Heunggongvirae</taxon>
        <taxon>Uroviricota</taxon>
        <taxon>Caudoviricetes</taxon>
        <taxon>Peduoviridae</taxon>
        <taxon>Maltschvirus</taxon>
        <taxon>Maltschvirus maltsch</taxon>
    </lineage>
</organism>